<evidence type="ECO:0000313" key="3">
    <source>
        <dbReference type="Proteomes" id="UP000799118"/>
    </source>
</evidence>
<organism evidence="2 3">
    <name type="scientific">Gymnopus androsaceus JB14</name>
    <dbReference type="NCBI Taxonomy" id="1447944"/>
    <lineage>
        <taxon>Eukaryota</taxon>
        <taxon>Fungi</taxon>
        <taxon>Dikarya</taxon>
        <taxon>Basidiomycota</taxon>
        <taxon>Agaricomycotina</taxon>
        <taxon>Agaricomycetes</taxon>
        <taxon>Agaricomycetidae</taxon>
        <taxon>Agaricales</taxon>
        <taxon>Marasmiineae</taxon>
        <taxon>Omphalotaceae</taxon>
        <taxon>Gymnopus</taxon>
    </lineage>
</organism>
<feature type="transmembrane region" description="Helical" evidence="1">
    <location>
        <begin position="12"/>
        <end position="28"/>
    </location>
</feature>
<keyword evidence="1" id="KW-1133">Transmembrane helix</keyword>
<protein>
    <submittedName>
        <fullName evidence="2">Uncharacterized protein</fullName>
    </submittedName>
</protein>
<dbReference type="EMBL" id="ML769708">
    <property type="protein sequence ID" value="KAE9389196.1"/>
    <property type="molecule type" value="Genomic_DNA"/>
</dbReference>
<evidence type="ECO:0000256" key="1">
    <source>
        <dbReference type="SAM" id="Phobius"/>
    </source>
</evidence>
<dbReference type="Proteomes" id="UP000799118">
    <property type="component" value="Unassembled WGS sequence"/>
</dbReference>
<name>A0A6A4GUR4_9AGAR</name>
<accession>A0A6A4GUR4</accession>
<proteinExistence type="predicted"/>
<keyword evidence="1" id="KW-0472">Membrane</keyword>
<sequence length="104" mass="12149">MQLHWCTETGAVYWIVKFIMFPCLILLLRNYLHTFTIIIPICCIAFFGIYHLIYDHDLYPFHFISKTWVSAIARSPSVQLCTALYRTVQSCTEEDLAMGSSRFC</sequence>
<gene>
    <name evidence="2" type="ORF">BT96DRAFT_408538</name>
</gene>
<evidence type="ECO:0000313" key="2">
    <source>
        <dbReference type="EMBL" id="KAE9389196.1"/>
    </source>
</evidence>
<keyword evidence="3" id="KW-1185">Reference proteome</keyword>
<keyword evidence="1" id="KW-0812">Transmembrane</keyword>
<reference evidence="2" key="1">
    <citation type="journal article" date="2019" name="Environ. Microbiol.">
        <title>Fungal ecological strategies reflected in gene transcription - a case study of two litter decomposers.</title>
        <authorList>
            <person name="Barbi F."/>
            <person name="Kohler A."/>
            <person name="Barry K."/>
            <person name="Baskaran P."/>
            <person name="Daum C."/>
            <person name="Fauchery L."/>
            <person name="Ihrmark K."/>
            <person name="Kuo A."/>
            <person name="LaButti K."/>
            <person name="Lipzen A."/>
            <person name="Morin E."/>
            <person name="Grigoriev I.V."/>
            <person name="Henrissat B."/>
            <person name="Lindahl B."/>
            <person name="Martin F."/>
        </authorList>
    </citation>
    <scope>NUCLEOTIDE SEQUENCE</scope>
    <source>
        <strain evidence="2">JB14</strain>
    </source>
</reference>
<dbReference type="AlphaFoldDB" id="A0A6A4GUR4"/>
<feature type="transmembrane region" description="Helical" evidence="1">
    <location>
        <begin position="35"/>
        <end position="53"/>
    </location>
</feature>